<reference evidence="3 4" key="1">
    <citation type="journal article" date="2020" name="Phytopathology">
        <title>Genome Sequence Resources of Colletotrichum truncatum, C. plurivorum, C. musicola, and C. sojae: Four Species Pathogenic to Soybean (Glycine max).</title>
        <authorList>
            <person name="Rogerio F."/>
            <person name="Boufleur T.R."/>
            <person name="Ciampi-Guillardi M."/>
            <person name="Sukno S.A."/>
            <person name="Thon M.R."/>
            <person name="Massola Junior N.S."/>
            <person name="Baroncelli R."/>
        </authorList>
    </citation>
    <scope>NUCLEOTIDE SEQUENCE [LARGE SCALE GENOMIC DNA]</scope>
    <source>
        <strain evidence="3 4">LFN0009</strain>
    </source>
</reference>
<dbReference type="Gene3D" id="1.25.40.20">
    <property type="entry name" value="Ankyrin repeat-containing domain"/>
    <property type="match status" value="1"/>
</dbReference>
<dbReference type="InterPro" id="IPR036770">
    <property type="entry name" value="Ankyrin_rpt-contain_sf"/>
</dbReference>
<protein>
    <submittedName>
        <fullName evidence="3">Uncharacterized protein</fullName>
    </submittedName>
</protein>
<dbReference type="InterPro" id="IPR050889">
    <property type="entry name" value="Dendritic_Spine_Reg/Scaffold"/>
</dbReference>
<gene>
    <name evidence="3" type="ORF">CSOJ01_14455</name>
</gene>
<dbReference type="Proteomes" id="UP000652219">
    <property type="component" value="Unassembled WGS sequence"/>
</dbReference>
<dbReference type="SMART" id="SM00248">
    <property type="entry name" value="ANK"/>
    <property type="match status" value="3"/>
</dbReference>
<dbReference type="EMBL" id="WIGN01000489">
    <property type="protein sequence ID" value="KAF6790763.1"/>
    <property type="molecule type" value="Genomic_DNA"/>
</dbReference>
<organism evidence="3 4">
    <name type="scientific">Colletotrichum sojae</name>
    <dbReference type="NCBI Taxonomy" id="2175907"/>
    <lineage>
        <taxon>Eukaryota</taxon>
        <taxon>Fungi</taxon>
        <taxon>Dikarya</taxon>
        <taxon>Ascomycota</taxon>
        <taxon>Pezizomycotina</taxon>
        <taxon>Sordariomycetes</taxon>
        <taxon>Hypocreomycetidae</taxon>
        <taxon>Glomerellales</taxon>
        <taxon>Glomerellaceae</taxon>
        <taxon>Colletotrichum</taxon>
        <taxon>Colletotrichum orchidearum species complex</taxon>
    </lineage>
</organism>
<keyword evidence="1" id="KW-0677">Repeat</keyword>
<sequence length="461" mass="52886">MQPFSKLPTELRDEILFRACLARGLTRALRLKLVCKDFYQAVDLALFKTRFLDKNFHLDLWYFRQDFGFVGLFQAYISFRIRSPPLPDDGRIADLRSICDWLADETQTDKTLVIDALSKAAIDHIGMATQSDYARREGTRYNDNEILYHKSMEQARFGAATYLGHPHLVTKFMQEGCCPTRDSHVLPSPMFLAAWAGRADMLKLLQEHLPEIEEVERYQSHGGRFLDFRAKRGPGSIEGAAASGSLDMVQLAVFPPSRTQPDNFEFDPRQYGRLDTQPRLSACVDRALSTGSLEIYRYISSFYDPEERIRRDLQKVWRHLTYGHVDVVRYIVDQAVSIHGGEWLDTHHLWKAATESQTEVVDLLLERWIKPSWVDRFLEPAILAAANVGSLTIVRMLLDRGVTVDEERGRELLRLAVRREHVAMVRLLLDQGVCDARFHADIIDMALEEGLESMADLLRGE</sequence>
<evidence type="ECO:0000313" key="4">
    <source>
        <dbReference type="Proteomes" id="UP000652219"/>
    </source>
</evidence>
<dbReference type="SUPFAM" id="SSF48403">
    <property type="entry name" value="Ankyrin repeat"/>
    <property type="match status" value="1"/>
</dbReference>
<name>A0A8H6IQH9_9PEZI</name>
<dbReference type="InterPro" id="IPR002110">
    <property type="entry name" value="Ankyrin_rpt"/>
</dbReference>
<accession>A0A8H6IQH9</accession>
<evidence type="ECO:0000256" key="2">
    <source>
        <dbReference type="ARBA" id="ARBA00023043"/>
    </source>
</evidence>
<keyword evidence="4" id="KW-1185">Reference proteome</keyword>
<dbReference type="PANTHER" id="PTHR24166">
    <property type="entry name" value="ROLLING PEBBLES, ISOFORM B"/>
    <property type="match status" value="1"/>
</dbReference>
<evidence type="ECO:0000313" key="3">
    <source>
        <dbReference type="EMBL" id="KAF6790763.1"/>
    </source>
</evidence>
<dbReference type="AlphaFoldDB" id="A0A8H6IQH9"/>
<evidence type="ECO:0000256" key="1">
    <source>
        <dbReference type="ARBA" id="ARBA00022737"/>
    </source>
</evidence>
<comment type="caution">
    <text evidence="3">The sequence shown here is derived from an EMBL/GenBank/DDBJ whole genome shotgun (WGS) entry which is preliminary data.</text>
</comment>
<keyword evidence="2" id="KW-0040">ANK repeat</keyword>
<proteinExistence type="predicted"/>
<dbReference type="PANTHER" id="PTHR24166:SF48">
    <property type="entry name" value="PROTEIN VAPYRIN"/>
    <property type="match status" value="1"/>
</dbReference>